<comment type="caution">
    <text evidence="1">The sequence shown here is derived from an EMBL/GenBank/DDBJ whole genome shotgun (WGS) entry which is preliminary data.</text>
</comment>
<dbReference type="GO" id="GO:0051213">
    <property type="term" value="F:dioxygenase activity"/>
    <property type="evidence" value="ECO:0007669"/>
    <property type="project" value="UniProtKB-KW"/>
</dbReference>
<evidence type="ECO:0000313" key="2">
    <source>
        <dbReference type="Proteomes" id="UP000548423"/>
    </source>
</evidence>
<dbReference type="Gene3D" id="2.60.120.10">
    <property type="entry name" value="Jelly Rolls"/>
    <property type="match status" value="1"/>
</dbReference>
<name>A0A852TKV5_9BACI</name>
<dbReference type="EMBL" id="JACCBX010000012">
    <property type="protein sequence ID" value="NYE08147.1"/>
    <property type="molecule type" value="Genomic_DNA"/>
</dbReference>
<evidence type="ECO:0000313" key="1">
    <source>
        <dbReference type="EMBL" id="NYE08147.1"/>
    </source>
</evidence>
<accession>A0A852TKV5</accession>
<protein>
    <submittedName>
        <fullName evidence="1">Quercetin dioxygenase-like cupin family protein</fullName>
    </submittedName>
</protein>
<organism evidence="1 2">
    <name type="scientific">Neobacillus niacini</name>
    <dbReference type="NCBI Taxonomy" id="86668"/>
    <lineage>
        <taxon>Bacteria</taxon>
        <taxon>Bacillati</taxon>
        <taxon>Bacillota</taxon>
        <taxon>Bacilli</taxon>
        <taxon>Bacillales</taxon>
        <taxon>Bacillaceae</taxon>
        <taxon>Neobacillus</taxon>
    </lineage>
</organism>
<proteinExistence type="predicted"/>
<gene>
    <name evidence="1" type="ORF">F4694_004990</name>
</gene>
<reference evidence="2" key="2">
    <citation type="submission" date="2020-08" db="EMBL/GenBank/DDBJ databases">
        <title>The Agave Microbiome: Exploring the role of microbial communities in plant adaptations to desert environments.</title>
        <authorList>
            <person name="Partida-Martinez L.P."/>
        </authorList>
    </citation>
    <scope>NUCLEOTIDE SEQUENCE [LARGE SCALE GENOMIC DNA]</scope>
    <source>
        <strain evidence="2">AT2.8</strain>
    </source>
</reference>
<dbReference type="AlphaFoldDB" id="A0A852TKV5"/>
<sequence length="125" mass="13826">MKFFTFNKESGKNISKFNSDFIMSRIVQTNSAASIGCMHLGENGLIGYHQAVGPQLLLIISGEGLVSIDREEYFKVQPGVAVFWEKDEWHETKTANGLTAIVIESGELDPSSFMPNITPNSKGER</sequence>
<dbReference type="InterPro" id="IPR014710">
    <property type="entry name" value="RmlC-like_jellyroll"/>
</dbReference>
<reference evidence="2" key="1">
    <citation type="submission" date="2020-07" db="EMBL/GenBank/DDBJ databases">
        <authorList>
            <person name="Partida-Martinez L."/>
            <person name="Huntemann M."/>
            <person name="Clum A."/>
            <person name="Wang J."/>
            <person name="Palaniappan K."/>
            <person name="Ritter S."/>
            <person name="Chen I.-M."/>
            <person name="Stamatis D."/>
            <person name="Reddy T."/>
            <person name="O'Malley R."/>
            <person name="Daum C."/>
            <person name="Shapiro N."/>
            <person name="Ivanova N."/>
            <person name="Kyrpides N."/>
            <person name="Woyke T."/>
        </authorList>
    </citation>
    <scope>NUCLEOTIDE SEQUENCE [LARGE SCALE GENOMIC DNA]</scope>
    <source>
        <strain evidence="2">AT2.8</strain>
    </source>
</reference>
<dbReference type="InterPro" id="IPR011051">
    <property type="entry name" value="RmlC_Cupin_sf"/>
</dbReference>
<dbReference type="Proteomes" id="UP000548423">
    <property type="component" value="Unassembled WGS sequence"/>
</dbReference>
<dbReference type="SUPFAM" id="SSF51182">
    <property type="entry name" value="RmlC-like cupins"/>
    <property type="match status" value="1"/>
</dbReference>